<sequence length="321" mass="35204">MLAVRFLSQLWLGGLLASAAPTLDDGSCLYQQQLRKSYGGSPKSPKIDLQKLDLSDLGSLMPRQVSAGEIEIQVRTLRNHTTWVQDLRQEQEQTAYSMSNDLAPGDLAQMTRKVAAMMSSVENAYDRHLMALGFTFDRIKQNSPPMMAMATAKGEPGLKRPAQELAKLTADAQTKLGGNISSPSDLCNHASSFLSDVQLHTKRFARACDKVLYMLPPPMPPDNPWVNSTLIEAYRAMYTKSKAAVQDMDDNLANGMSNFMRMGAGCELDITEGSEEEEEPPLPQEQQPQKEMPSQSAAFAPTWSAMALAAVVAVDLARSFV</sequence>
<feature type="compositionally biased region" description="Low complexity" evidence="1">
    <location>
        <begin position="284"/>
        <end position="296"/>
    </location>
</feature>
<feature type="region of interest" description="Disordered" evidence="1">
    <location>
        <begin position="272"/>
        <end position="297"/>
    </location>
</feature>
<keyword evidence="2" id="KW-0732">Signal</keyword>
<organism evidence="3">
    <name type="scientific">Alexandrium catenella</name>
    <name type="common">Red tide dinoflagellate</name>
    <name type="synonym">Gonyaulax catenella</name>
    <dbReference type="NCBI Taxonomy" id="2925"/>
    <lineage>
        <taxon>Eukaryota</taxon>
        <taxon>Sar</taxon>
        <taxon>Alveolata</taxon>
        <taxon>Dinophyceae</taxon>
        <taxon>Gonyaulacales</taxon>
        <taxon>Pyrocystaceae</taxon>
        <taxon>Alexandrium</taxon>
    </lineage>
</organism>
<evidence type="ECO:0000256" key="2">
    <source>
        <dbReference type="SAM" id="SignalP"/>
    </source>
</evidence>
<feature type="chain" id="PRO_5031034540" evidence="2">
    <location>
        <begin position="20"/>
        <end position="321"/>
    </location>
</feature>
<dbReference type="AlphaFoldDB" id="A0A7S1S6W3"/>
<gene>
    <name evidence="3" type="ORF">ACAT0790_LOCUS61369</name>
</gene>
<dbReference type="EMBL" id="HBGE01102910">
    <property type="protein sequence ID" value="CAD9184595.1"/>
    <property type="molecule type" value="Transcribed_RNA"/>
</dbReference>
<evidence type="ECO:0000313" key="3">
    <source>
        <dbReference type="EMBL" id="CAD9184595.1"/>
    </source>
</evidence>
<reference evidence="3" key="1">
    <citation type="submission" date="2021-01" db="EMBL/GenBank/DDBJ databases">
        <authorList>
            <person name="Corre E."/>
            <person name="Pelletier E."/>
            <person name="Niang G."/>
            <person name="Scheremetjew M."/>
            <person name="Finn R."/>
            <person name="Kale V."/>
            <person name="Holt S."/>
            <person name="Cochrane G."/>
            <person name="Meng A."/>
            <person name="Brown T."/>
            <person name="Cohen L."/>
        </authorList>
    </citation>
    <scope>NUCLEOTIDE SEQUENCE</scope>
    <source>
        <strain evidence="3">OF101</strain>
    </source>
</reference>
<name>A0A7S1S6W3_ALECA</name>
<evidence type="ECO:0000256" key="1">
    <source>
        <dbReference type="SAM" id="MobiDB-lite"/>
    </source>
</evidence>
<feature type="signal peptide" evidence="2">
    <location>
        <begin position="1"/>
        <end position="19"/>
    </location>
</feature>
<protein>
    <submittedName>
        <fullName evidence="3">Uncharacterized protein</fullName>
    </submittedName>
</protein>
<accession>A0A7S1S6W3</accession>
<proteinExistence type="predicted"/>